<organism evidence="3 4">
    <name type="scientific">Aspergillus parasiticus (strain ATCC 56775 / NRRL 5862 / SRRC 143 / SU-1)</name>
    <dbReference type="NCBI Taxonomy" id="1403190"/>
    <lineage>
        <taxon>Eukaryota</taxon>
        <taxon>Fungi</taxon>
        <taxon>Dikarya</taxon>
        <taxon>Ascomycota</taxon>
        <taxon>Pezizomycotina</taxon>
        <taxon>Eurotiomycetes</taxon>
        <taxon>Eurotiomycetidae</taxon>
        <taxon>Eurotiales</taxon>
        <taxon>Aspergillaceae</taxon>
        <taxon>Aspergillus</taxon>
        <taxon>Aspergillus subgen. Circumdati</taxon>
    </lineage>
</organism>
<feature type="region of interest" description="Disordered" evidence="2">
    <location>
        <begin position="481"/>
        <end position="516"/>
    </location>
</feature>
<feature type="compositionally biased region" description="Polar residues" evidence="2">
    <location>
        <begin position="111"/>
        <end position="122"/>
    </location>
</feature>
<evidence type="ECO:0000313" key="4">
    <source>
        <dbReference type="Proteomes" id="UP000033540"/>
    </source>
</evidence>
<dbReference type="Proteomes" id="UP000033540">
    <property type="component" value="Unassembled WGS sequence"/>
</dbReference>
<keyword evidence="1" id="KW-0175">Coiled coil</keyword>
<feature type="compositionally biased region" description="Basic and acidic residues" evidence="2">
    <location>
        <begin position="70"/>
        <end position="80"/>
    </location>
</feature>
<feature type="compositionally biased region" description="Polar residues" evidence="2">
    <location>
        <begin position="27"/>
        <end position="45"/>
    </location>
</feature>
<evidence type="ECO:0000313" key="3">
    <source>
        <dbReference type="EMBL" id="KJK60644.1"/>
    </source>
</evidence>
<name>A0A0F0HYQ6_ASPPU</name>
<feature type="coiled-coil region" evidence="1">
    <location>
        <begin position="165"/>
        <end position="199"/>
    </location>
</feature>
<sequence>MFAWKIPENMPNLGESVRKFLRWNWHSSSQQNETGQGDENSTQPIPTERSEMPGAATHPVGVPSPTSLESPHEVNSERGSEPFNFYQISSSLGYHVEAKESLYHPHEDSPIVNSPLNPSQNETSKDANAGFSLPGRSKDPQEHQIVSDGPDAALIAKILRANNKLLSLQNKVALKRSEVQELRTALRFKREEEADIRAEFIRHVTVAQGTLRNVQPLLQNNEALLSATGIYSDMEAEYNRAESELERDEYMLIKAMEEFARLSQDHHSPPTPDEPPLVDHDSLGDAISTTSSALEDPPDVVDYVSRVADVRMTQEHLIDLDREWLFIQEKKEERESMNIPMDDESIEFLRTYEEERREICDELFHLQLDMNQLRTVCFEKGHLTHEYIQGRDFVYELYPAAATNQPEDPLKASTEEDTSPFDPIEEKVSQTKFVNKWILHRLRQSTVEIGHLKSLPEIKSLCDQGYDDRKVSQLSLKQWFEDETTISPPPPPATSDMSVQEPGSVVRDTLSGSHSV</sequence>
<gene>
    <name evidence="3" type="ORF">P875_00053130</name>
</gene>
<comment type="caution">
    <text evidence="3">The sequence shown here is derived from an EMBL/GenBank/DDBJ whole genome shotgun (WGS) entry which is preliminary data.</text>
</comment>
<dbReference type="EMBL" id="JZEE01000733">
    <property type="protein sequence ID" value="KJK60644.1"/>
    <property type="molecule type" value="Genomic_DNA"/>
</dbReference>
<accession>A0A0F0HYQ6</accession>
<feature type="region of interest" description="Disordered" evidence="2">
    <location>
        <begin position="263"/>
        <end position="295"/>
    </location>
</feature>
<reference evidence="3 4" key="1">
    <citation type="submission" date="2015-02" db="EMBL/GenBank/DDBJ databases">
        <title>Draft genome sequence of Aspergillus parasiticus SU-1.</title>
        <authorList>
            <person name="Yu J."/>
            <person name="Fedorova N."/>
            <person name="Yin Y."/>
            <person name="Losada L."/>
            <person name="Zafar N."/>
            <person name="Taujale R."/>
            <person name="Ehrlich K.C."/>
            <person name="Bhatnagar D."/>
            <person name="Cleveland T.E."/>
            <person name="Bennett J.W."/>
            <person name="Nierman W.C."/>
        </authorList>
    </citation>
    <scope>NUCLEOTIDE SEQUENCE [LARGE SCALE GENOMIC DNA]</scope>
    <source>
        <strain evidence="4">ATCC 56775 / NRRL 5862 / SRRC 143 / SU-1</strain>
    </source>
</reference>
<feature type="region of interest" description="Disordered" evidence="2">
    <location>
        <begin position="106"/>
        <end position="145"/>
    </location>
</feature>
<evidence type="ECO:0000256" key="2">
    <source>
        <dbReference type="SAM" id="MobiDB-lite"/>
    </source>
</evidence>
<dbReference type="STRING" id="1403190.A0A0F0HYQ6"/>
<proteinExistence type="predicted"/>
<feature type="region of interest" description="Disordered" evidence="2">
    <location>
        <begin position="27"/>
        <end position="80"/>
    </location>
</feature>
<dbReference type="OrthoDB" id="3553547at2759"/>
<protein>
    <submittedName>
        <fullName evidence="3">Uncharacterized protein</fullName>
    </submittedName>
</protein>
<evidence type="ECO:0000256" key="1">
    <source>
        <dbReference type="SAM" id="Coils"/>
    </source>
</evidence>
<dbReference type="AlphaFoldDB" id="A0A0F0HYQ6"/>